<sequence length="169" mass="19336">MPPGLAHSFSRKIHIDVSLTKVGYSNWQCLVSCSVLPEIGSMLVEKADLAQLAKRGLIKIRNLFHAWRDSRCIFEGLRLLRTVIQLVLKLRISQVRHRTTSSNRQVEDVEIFKVCLDYWCALTTESCRLNPFTPPSPPITSFSCRGHVCAKEHPRRKLYKDTDQICVLS</sequence>
<evidence type="ECO:0000313" key="2">
    <source>
        <dbReference type="Proteomes" id="UP001176961"/>
    </source>
</evidence>
<accession>A0AA36GLK3</accession>
<keyword evidence="2" id="KW-1185">Reference proteome</keyword>
<name>A0AA36GLK3_CYLNA</name>
<dbReference type="EMBL" id="CATQJL010000112">
    <property type="protein sequence ID" value="CAJ0594313.1"/>
    <property type="molecule type" value="Genomic_DNA"/>
</dbReference>
<organism evidence="1 2">
    <name type="scientific">Cylicocyclus nassatus</name>
    <name type="common">Nematode worm</name>
    <dbReference type="NCBI Taxonomy" id="53992"/>
    <lineage>
        <taxon>Eukaryota</taxon>
        <taxon>Metazoa</taxon>
        <taxon>Ecdysozoa</taxon>
        <taxon>Nematoda</taxon>
        <taxon>Chromadorea</taxon>
        <taxon>Rhabditida</taxon>
        <taxon>Rhabditina</taxon>
        <taxon>Rhabditomorpha</taxon>
        <taxon>Strongyloidea</taxon>
        <taxon>Strongylidae</taxon>
        <taxon>Cylicocyclus</taxon>
    </lineage>
</organism>
<dbReference type="AlphaFoldDB" id="A0AA36GLK3"/>
<dbReference type="Proteomes" id="UP001176961">
    <property type="component" value="Unassembled WGS sequence"/>
</dbReference>
<comment type="caution">
    <text evidence="1">The sequence shown here is derived from an EMBL/GenBank/DDBJ whole genome shotgun (WGS) entry which is preliminary data.</text>
</comment>
<gene>
    <name evidence="1" type="ORF">CYNAS_LOCUS6296</name>
</gene>
<evidence type="ECO:0000313" key="1">
    <source>
        <dbReference type="EMBL" id="CAJ0594313.1"/>
    </source>
</evidence>
<reference evidence="1" key="1">
    <citation type="submission" date="2023-07" db="EMBL/GenBank/DDBJ databases">
        <authorList>
            <consortium name="CYATHOMIX"/>
        </authorList>
    </citation>
    <scope>NUCLEOTIDE SEQUENCE</scope>
    <source>
        <strain evidence="1">N/A</strain>
    </source>
</reference>
<protein>
    <submittedName>
        <fullName evidence="1">Uncharacterized protein</fullName>
    </submittedName>
</protein>
<dbReference type="Pfam" id="PF18777">
    <property type="entry name" value="CRM1_repeat"/>
    <property type="match status" value="1"/>
</dbReference>
<dbReference type="InterPro" id="IPR041123">
    <property type="entry name" value="CRM1_repeat"/>
</dbReference>
<proteinExistence type="predicted"/>